<reference evidence="2 3" key="1">
    <citation type="submission" date="2023-10" db="EMBL/GenBank/DDBJ databases">
        <title>Comparative genomics analysis reveals potential genetic determinants of host preference in Cryptosporidium xiaoi.</title>
        <authorList>
            <person name="Xiao L."/>
            <person name="Li J."/>
        </authorList>
    </citation>
    <scope>NUCLEOTIDE SEQUENCE [LARGE SCALE GENOMIC DNA]</scope>
    <source>
        <strain evidence="2 3">52996</strain>
    </source>
</reference>
<protein>
    <recommendedName>
        <fullName evidence="4">TPR repeat-containing protein</fullName>
    </recommendedName>
</protein>
<dbReference type="Pfam" id="PF13174">
    <property type="entry name" value="TPR_6"/>
    <property type="match status" value="1"/>
</dbReference>
<accession>A0AAV9XUM0</accession>
<evidence type="ECO:0000313" key="3">
    <source>
        <dbReference type="Proteomes" id="UP001311799"/>
    </source>
</evidence>
<name>A0AAV9XUM0_9CRYT</name>
<dbReference type="SMART" id="SM00028">
    <property type="entry name" value="TPR"/>
    <property type="match status" value="4"/>
</dbReference>
<evidence type="ECO:0000313" key="2">
    <source>
        <dbReference type="EMBL" id="KAK6588317.1"/>
    </source>
</evidence>
<keyword evidence="3" id="KW-1185">Reference proteome</keyword>
<evidence type="ECO:0000256" key="1">
    <source>
        <dbReference type="PROSITE-ProRule" id="PRU00339"/>
    </source>
</evidence>
<dbReference type="EMBL" id="JAWDEY010000034">
    <property type="protein sequence ID" value="KAK6588317.1"/>
    <property type="molecule type" value="Genomic_DNA"/>
</dbReference>
<feature type="repeat" description="TPR" evidence="1">
    <location>
        <begin position="778"/>
        <end position="811"/>
    </location>
</feature>
<dbReference type="Proteomes" id="UP001311799">
    <property type="component" value="Unassembled WGS sequence"/>
</dbReference>
<dbReference type="InterPro" id="IPR019734">
    <property type="entry name" value="TPR_rpt"/>
</dbReference>
<sequence>MLYEELKIEDYIELCKEAGNYKQAIFWCDVGSSMESENNEENDYHSISDFVSYIVNEDHPPKLSGKKSIEYLLEMASMYLLDGKEVCVESVLKRIGTQELENNENYSHDENRNIKVGLAEDFDSYLLMDDNSNYDSNSLLSKKLFLESQYLYSIHKYEECLSLIESSIDLSNFDTFTSSSIHTMAADAFSSIGNIEYATMLYETALYESHYAIEALDYLLLLPYCSENTKYSLLNNILNSPINELDKSWLRNYIQPFILQSEKNNEGSHLFKSASPSLSPVKKREKRLLPTSPINVTTRISIDNPDKIAFRNNYISGEIENKKTHQDLITIERMTSGTHTGLGLKLVTMYMYKFLCYNNNSCAYLLGYNVWIKLFKDGYNSEQSSNNIDEFSRFSNQIFNDNYKTFKYSTSDFCEFINMFSLVIVCKLYSEVSICQSMPIAEMKEYMYLLESFIQILKHYGGEIETLKKGSIDGSLIFSSKLFNSKLYGKNSDEICCGVNFNGSNLGNDLIYENDGNNSSGNNSWYKKMFPCNVIVSSYFFVKGCFLFASAFNRMHSNEENTIQTMRSLLRTSMYFLKRSINFNYLLLPAYYLWGNIYSILGQWDDAIVILRRIIRLFPSTNLSITSATSLLLQRVQFERELRTNDLILQCIGWASKGLTINKDSPSIYNTLGICAYYEKKYDIAIGYFQKAFYYLSDENYNLEDISNKHNIVRYGDVCPNYNTSLFLFNHLPYIISVNLALSYLMGGHYENAVDCLLILFSSKKYFHKTIFEPTILQYIYIALGISYHLLGNFREAINYYELFLSLPIDDAILNEAELDSGIPDSFNLAKTPGSDVVQMLVTNERGKFISKVFIKNIAELYNSIIQIKT</sequence>
<proteinExistence type="predicted"/>
<gene>
    <name evidence="2" type="ORF">RS030_6738</name>
</gene>
<organism evidence="2 3">
    <name type="scientific">Cryptosporidium xiaoi</name>
    <dbReference type="NCBI Taxonomy" id="659607"/>
    <lineage>
        <taxon>Eukaryota</taxon>
        <taxon>Sar</taxon>
        <taxon>Alveolata</taxon>
        <taxon>Apicomplexa</taxon>
        <taxon>Conoidasida</taxon>
        <taxon>Coccidia</taxon>
        <taxon>Eucoccidiorida</taxon>
        <taxon>Eimeriorina</taxon>
        <taxon>Cryptosporidiidae</taxon>
        <taxon>Cryptosporidium</taxon>
    </lineage>
</organism>
<dbReference type="SUPFAM" id="SSF48452">
    <property type="entry name" value="TPR-like"/>
    <property type="match status" value="1"/>
</dbReference>
<dbReference type="PROSITE" id="PS50005">
    <property type="entry name" value="TPR"/>
    <property type="match status" value="2"/>
</dbReference>
<feature type="repeat" description="TPR" evidence="1">
    <location>
        <begin position="588"/>
        <end position="621"/>
    </location>
</feature>
<dbReference type="InterPro" id="IPR011990">
    <property type="entry name" value="TPR-like_helical_dom_sf"/>
</dbReference>
<keyword evidence="1" id="KW-0802">TPR repeat</keyword>
<dbReference type="Gene3D" id="1.25.40.10">
    <property type="entry name" value="Tetratricopeptide repeat domain"/>
    <property type="match status" value="2"/>
</dbReference>
<evidence type="ECO:0008006" key="4">
    <source>
        <dbReference type="Google" id="ProtNLM"/>
    </source>
</evidence>
<comment type="caution">
    <text evidence="2">The sequence shown here is derived from an EMBL/GenBank/DDBJ whole genome shotgun (WGS) entry which is preliminary data.</text>
</comment>
<dbReference type="AlphaFoldDB" id="A0AAV9XUM0"/>
<dbReference type="Pfam" id="PF13181">
    <property type="entry name" value="TPR_8"/>
    <property type="match status" value="1"/>
</dbReference>